<dbReference type="SUPFAM" id="SSF52743">
    <property type="entry name" value="Subtilisin-like"/>
    <property type="match status" value="1"/>
</dbReference>
<dbReference type="PROSITE" id="PS00138">
    <property type="entry name" value="SUBTILASE_SER"/>
    <property type="match status" value="1"/>
</dbReference>
<keyword evidence="2 4" id="KW-0378">Hydrolase</keyword>
<dbReference type="Gene3D" id="3.40.50.200">
    <property type="entry name" value="Peptidase S8/S53 domain"/>
    <property type="match status" value="1"/>
</dbReference>
<dbReference type="GO" id="GO:0004252">
    <property type="term" value="F:serine-type endopeptidase activity"/>
    <property type="evidence" value="ECO:0007669"/>
    <property type="project" value="UniProtKB-UniRule"/>
</dbReference>
<keyword evidence="3 4" id="KW-0720">Serine protease</keyword>
<dbReference type="InterPro" id="IPR023828">
    <property type="entry name" value="Peptidase_S8_Ser-AS"/>
</dbReference>
<dbReference type="InterPro" id="IPR000209">
    <property type="entry name" value="Peptidase_S8/S53_dom"/>
</dbReference>
<dbReference type="Proteomes" id="UP000399692">
    <property type="component" value="Unassembled WGS sequence"/>
</dbReference>
<evidence type="ECO:0000313" key="6">
    <source>
        <dbReference type="EMBL" id="VVM52043.1"/>
    </source>
</evidence>
<evidence type="ECO:0000256" key="1">
    <source>
        <dbReference type="ARBA" id="ARBA00022670"/>
    </source>
</evidence>
<feature type="active site" description="Charge relay system" evidence="4">
    <location>
        <position position="352"/>
    </location>
</feature>
<proteinExistence type="inferred from homology"/>
<dbReference type="GO" id="GO:0006508">
    <property type="term" value="P:proteolysis"/>
    <property type="evidence" value="ECO:0007669"/>
    <property type="project" value="UniProtKB-KW"/>
</dbReference>
<dbReference type="PRINTS" id="PR00723">
    <property type="entry name" value="SUBTILISIN"/>
</dbReference>
<feature type="domain" description="Peptidase S8/S53" evidence="5">
    <location>
        <begin position="373"/>
        <end position="610"/>
    </location>
</feature>
<feature type="active site" description="Charge relay system" evidence="4">
    <location>
        <position position="381"/>
    </location>
</feature>
<evidence type="ECO:0000256" key="2">
    <source>
        <dbReference type="ARBA" id="ARBA00022801"/>
    </source>
</evidence>
<dbReference type="EMBL" id="CABVHF010000001">
    <property type="protein sequence ID" value="VVM52043.1"/>
    <property type="molecule type" value="Genomic_DNA"/>
</dbReference>
<dbReference type="Pfam" id="PF00082">
    <property type="entry name" value="Peptidase_S8"/>
    <property type="match status" value="1"/>
</dbReference>
<evidence type="ECO:0000313" key="7">
    <source>
        <dbReference type="Proteomes" id="UP000399692"/>
    </source>
</evidence>
<evidence type="ECO:0000256" key="3">
    <source>
        <dbReference type="ARBA" id="ARBA00022825"/>
    </source>
</evidence>
<accession>A0A5E6Q8J6</accession>
<organism evidence="6 7">
    <name type="scientific">Pseudomonas fluorescens</name>
    <dbReference type="NCBI Taxonomy" id="294"/>
    <lineage>
        <taxon>Bacteria</taxon>
        <taxon>Pseudomonadati</taxon>
        <taxon>Pseudomonadota</taxon>
        <taxon>Gammaproteobacteria</taxon>
        <taxon>Pseudomonadales</taxon>
        <taxon>Pseudomonadaceae</taxon>
        <taxon>Pseudomonas</taxon>
    </lineage>
</organism>
<gene>
    <name evidence="6" type="ORF">PS631_00870</name>
</gene>
<evidence type="ECO:0000259" key="5">
    <source>
        <dbReference type="Pfam" id="PF00082"/>
    </source>
</evidence>
<dbReference type="PROSITE" id="PS51892">
    <property type="entry name" value="SUBTILASE"/>
    <property type="match status" value="1"/>
</dbReference>
<dbReference type="InterPro" id="IPR015500">
    <property type="entry name" value="Peptidase_S8_subtilisin-rel"/>
</dbReference>
<evidence type="ECO:0000256" key="4">
    <source>
        <dbReference type="PROSITE-ProRule" id="PRU01240"/>
    </source>
</evidence>
<name>A0A5E6Q8J6_PSEFL</name>
<sequence length="653" mass="71306">MKGSRLMSINIEILYYRNFNFDGKFHLRCIGPDLHKIKRIRYVLRVINARGPKRLDSSTSSSRVDSGLLVDHGCPAILGTDLRHGRFEITASITLTDEQIIQLDLPSDADATITWPTMVIEIQPEETDRRILDRVPLTGASLRVKRSAAPPDPGPRPVYDPLLPVFSGLPDGAADKALPVLLVKFGKDGFASFVADLEPDSRSRLVRLWPNLKQVIQLQPVLSAEEHDDDALAVLHDYYLLAQPASMSSDTFIALLRTLAALDYVESLSFPPAEQEPGNLIAAALAALVATLITGAAVVAGDDAHDDSQPTPDFDALQTYLDAPTASHKGMNIRSVWSKQVTGKGTRVHFSDAGLFARHEDLRGTERLHVISDQPNADPAHGTASVGVLFAQANSFGMNGICHDCELYLYDNRAIDPRNYPRTPADLLRQVRAGDIVAINRQSASIHVLSTYLPSLHERDWWDVCEALTARGAVVVNAAANGSNQSLADKGTTRGHGVDLGQWPYFDDHGDASTILVGACQSWDGKPHQYSNYGYRYRMLNAWGDSVATLGYGNLQDKKGDDRDYTNSYGGTSSATPLVTGALSLIQSYAMRQHHVYLNADQMHLLVMATGYQDATLPLTDVLPMGSRPNVEAALALLDRLLGGGSFRAHDEL</sequence>
<reference evidence="6 7" key="1">
    <citation type="submission" date="2019-09" db="EMBL/GenBank/DDBJ databases">
        <authorList>
            <person name="Chandra G."/>
            <person name="Truman W A."/>
        </authorList>
    </citation>
    <scope>NUCLEOTIDE SEQUENCE [LARGE SCALE GENOMIC DNA]</scope>
    <source>
        <strain evidence="6">PS631</strain>
    </source>
</reference>
<protein>
    <recommendedName>
        <fullName evidence="5">Peptidase S8/S53 domain-containing protein</fullName>
    </recommendedName>
</protein>
<dbReference type="AlphaFoldDB" id="A0A5E6Q8J6"/>
<comment type="similarity">
    <text evidence="4">Belongs to the peptidase S8 family.</text>
</comment>
<dbReference type="InterPro" id="IPR036852">
    <property type="entry name" value="Peptidase_S8/S53_dom_sf"/>
</dbReference>
<feature type="active site" description="Charge relay system" evidence="4">
    <location>
        <position position="573"/>
    </location>
</feature>
<keyword evidence="1 4" id="KW-0645">Protease</keyword>